<dbReference type="InterPro" id="IPR019103">
    <property type="entry name" value="Peptidase_aspartic_DDI1-type"/>
</dbReference>
<evidence type="ECO:0000256" key="3">
    <source>
        <dbReference type="ARBA" id="ARBA00022750"/>
    </source>
</evidence>
<name>A0A914HET4_GLORO</name>
<reference evidence="7" key="1">
    <citation type="submission" date="2022-11" db="UniProtKB">
        <authorList>
            <consortium name="WormBaseParasite"/>
        </authorList>
    </citation>
    <scope>IDENTIFICATION</scope>
</reference>
<protein>
    <submittedName>
        <fullName evidence="7">Aspartic peptidase DDI1-type domain-containing protein</fullName>
    </submittedName>
</protein>
<dbReference type="AlphaFoldDB" id="A0A914HET4"/>
<keyword evidence="3" id="KW-0064">Aspartyl protease</keyword>
<dbReference type="GO" id="GO:0006508">
    <property type="term" value="P:proteolysis"/>
    <property type="evidence" value="ECO:0007669"/>
    <property type="project" value="UniProtKB-KW"/>
</dbReference>
<feature type="domain" description="Aspartic peptidase DDI1-type" evidence="5">
    <location>
        <begin position="104"/>
        <end position="207"/>
    </location>
</feature>
<evidence type="ECO:0000256" key="1">
    <source>
        <dbReference type="ARBA" id="ARBA00009136"/>
    </source>
</evidence>
<dbReference type="Gene3D" id="2.40.70.10">
    <property type="entry name" value="Acid Proteases"/>
    <property type="match status" value="1"/>
</dbReference>
<dbReference type="PANTHER" id="PTHR12917:SF1">
    <property type="entry name" value="AT13091P"/>
    <property type="match status" value="1"/>
</dbReference>
<dbReference type="Pfam" id="PF09668">
    <property type="entry name" value="Asp_protease"/>
    <property type="match status" value="1"/>
</dbReference>
<dbReference type="InterPro" id="IPR021109">
    <property type="entry name" value="Peptidase_aspartic_dom_sf"/>
</dbReference>
<keyword evidence="4" id="KW-0378">Hydrolase</keyword>
<dbReference type="WBParaSite" id="Gr19_v10_g16335.t1">
    <property type="protein sequence ID" value="Gr19_v10_g16335.t1"/>
    <property type="gene ID" value="Gr19_v10_g16335"/>
</dbReference>
<comment type="similarity">
    <text evidence="1">Belongs to the DDI1 family.</text>
</comment>
<evidence type="ECO:0000313" key="6">
    <source>
        <dbReference type="Proteomes" id="UP000887572"/>
    </source>
</evidence>
<keyword evidence="6" id="KW-1185">Reference proteome</keyword>
<evidence type="ECO:0000313" key="7">
    <source>
        <dbReference type="WBParaSite" id="Gr19_v10_g16335.t1"/>
    </source>
</evidence>
<evidence type="ECO:0000256" key="4">
    <source>
        <dbReference type="ARBA" id="ARBA00022801"/>
    </source>
</evidence>
<sequence length="255" mass="28617">MRLTIIAGEHVSSLEISPDMKMENFLALCKIELPPIASVPIEKLAFTCSGRNFIANAGLATKRLQELNIRDEDAIQFELISASSTSYQTPYSYRLTPSSSTKSAHLLYIRMMIKNQPVIACVDIGAQYSIVSESCARRCDILKDVDRHHRMDAIGIGGSEKMVGRILACEVQVQGHIFAWPFEVMADRDIDVLFGLDLMLRHECVINLSKMVLRFGDGMETPFLSEQEVKREKQTIALEEVMQTAEGTKDETKKN</sequence>
<accession>A0A914HET4</accession>
<proteinExistence type="inferred from homology"/>
<dbReference type="Gene3D" id="3.10.20.90">
    <property type="entry name" value="Phosphatidylinositol 3-kinase Catalytic Subunit, Chain A, domain 1"/>
    <property type="match status" value="1"/>
</dbReference>
<evidence type="ECO:0000256" key="2">
    <source>
        <dbReference type="ARBA" id="ARBA00022670"/>
    </source>
</evidence>
<dbReference type="SUPFAM" id="SSF50630">
    <property type="entry name" value="Acid proteases"/>
    <property type="match status" value="1"/>
</dbReference>
<keyword evidence="2" id="KW-0645">Protease</keyword>
<dbReference type="Proteomes" id="UP000887572">
    <property type="component" value="Unplaced"/>
</dbReference>
<dbReference type="PANTHER" id="PTHR12917">
    <property type="entry name" value="ASPARTYL PROTEASE DDI-RELATED"/>
    <property type="match status" value="1"/>
</dbReference>
<organism evidence="6 7">
    <name type="scientific">Globodera rostochiensis</name>
    <name type="common">Golden nematode worm</name>
    <name type="synonym">Heterodera rostochiensis</name>
    <dbReference type="NCBI Taxonomy" id="31243"/>
    <lineage>
        <taxon>Eukaryota</taxon>
        <taxon>Metazoa</taxon>
        <taxon>Ecdysozoa</taxon>
        <taxon>Nematoda</taxon>
        <taxon>Chromadorea</taxon>
        <taxon>Rhabditida</taxon>
        <taxon>Tylenchina</taxon>
        <taxon>Tylenchomorpha</taxon>
        <taxon>Tylenchoidea</taxon>
        <taxon>Heteroderidae</taxon>
        <taxon>Heteroderinae</taxon>
        <taxon>Globodera</taxon>
    </lineage>
</organism>
<evidence type="ECO:0000259" key="5">
    <source>
        <dbReference type="Pfam" id="PF09668"/>
    </source>
</evidence>
<dbReference type="GO" id="GO:0004190">
    <property type="term" value="F:aspartic-type endopeptidase activity"/>
    <property type="evidence" value="ECO:0007669"/>
    <property type="project" value="UniProtKB-KW"/>
</dbReference>